<evidence type="ECO:0000313" key="1">
    <source>
        <dbReference type="EMBL" id="KAJ8642895.1"/>
    </source>
</evidence>
<keyword evidence="2" id="KW-1185">Reference proteome</keyword>
<name>A0ACC2MB49_PERAE</name>
<accession>A0ACC2MB49</accession>
<sequence>MSSKANQVLDEVREAEKLHPSNSTQKIRHPNSLLPSFTFRHLNALAVMVVLSASGMVSIEDIAFVFFSFFYTIFLFKFAFPDLTPSLKPPVFGSKINRLMFYYVPLTAFVGLFFPIAYILEGFFRGEKERIEAAAPHVFLLASQLFMEGVTFSNRFSLPIRAFVPICYNARRMFAIVDWSRSEFGKVGEEFGGGGWRLQVGKGLAIANLVLWSYNLFGFLLPVWLPIVFKGYYGFKLKD</sequence>
<gene>
    <name evidence="1" type="ORF">MRB53_004643</name>
</gene>
<reference evidence="1 2" key="1">
    <citation type="journal article" date="2022" name="Hortic Res">
        <title>A haplotype resolved chromosomal level avocado genome allows analysis of novel avocado genes.</title>
        <authorList>
            <person name="Nath O."/>
            <person name="Fletcher S.J."/>
            <person name="Hayward A."/>
            <person name="Shaw L.M."/>
            <person name="Masouleh A.K."/>
            <person name="Furtado A."/>
            <person name="Henry R.J."/>
            <person name="Mitter N."/>
        </authorList>
    </citation>
    <scope>NUCLEOTIDE SEQUENCE [LARGE SCALE GENOMIC DNA]</scope>
    <source>
        <strain evidence="2">cv. Hass</strain>
    </source>
</reference>
<comment type="caution">
    <text evidence="1">The sequence shown here is derived from an EMBL/GenBank/DDBJ whole genome shotgun (WGS) entry which is preliminary data.</text>
</comment>
<dbReference type="Proteomes" id="UP001234297">
    <property type="component" value="Chromosome 2"/>
</dbReference>
<organism evidence="1 2">
    <name type="scientific">Persea americana</name>
    <name type="common">Avocado</name>
    <dbReference type="NCBI Taxonomy" id="3435"/>
    <lineage>
        <taxon>Eukaryota</taxon>
        <taxon>Viridiplantae</taxon>
        <taxon>Streptophyta</taxon>
        <taxon>Embryophyta</taxon>
        <taxon>Tracheophyta</taxon>
        <taxon>Spermatophyta</taxon>
        <taxon>Magnoliopsida</taxon>
        <taxon>Magnoliidae</taxon>
        <taxon>Laurales</taxon>
        <taxon>Lauraceae</taxon>
        <taxon>Persea</taxon>
    </lineage>
</organism>
<dbReference type="EMBL" id="CM056810">
    <property type="protein sequence ID" value="KAJ8642895.1"/>
    <property type="molecule type" value="Genomic_DNA"/>
</dbReference>
<protein>
    <submittedName>
        <fullName evidence="1">Uncharacterized protein</fullName>
    </submittedName>
</protein>
<evidence type="ECO:0000313" key="2">
    <source>
        <dbReference type="Proteomes" id="UP001234297"/>
    </source>
</evidence>
<proteinExistence type="predicted"/>